<evidence type="ECO:0000256" key="4">
    <source>
        <dbReference type="ARBA" id="ARBA00023002"/>
    </source>
</evidence>
<keyword evidence="7" id="KW-1185">Reference proteome</keyword>
<keyword evidence="3" id="KW-0285">Flavoprotein</keyword>
<reference evidence="6 7" key="1">
    <citation type="submission" date="2016-10" db="EMBL/GenBank/DDBJ databases">
        <title>Complete genome sequences of three Cupriavidus strains isolated from various Malaysian environments.</title>
        <authorList>
            <person name="Abdullah A.A.-A."/>
            <person name="Shafie N.A.H."/>
            <person name="Lau N.S."/>
        </authorList>
    </citation>
    <scope>NUCLEOTIDE SEQUENCE [LARGE SCALE GENOMIC DNA]</scope>
    <source>
        <strain evidence="6 7">USMAA1020</strain>
    </source>
</reference>
<dbReference type="RefSeq" id="WP_071012307.1">
    <property type="nucleotide sequence ID" value="NZ_CP017754.1"/>
</dbReference>
<proteinExistence type="inferred from homology"/>
<evidence type="ECO:0000313" key="7">
    <source>
        <dbReference type="Proteomes" id="UP000177515"/>
    </source>
</evidence>
<dbReference type="InterPro" id="IPR036188">
    <property type="entry name" value="FAD/NAD-bd_sf"/>
</dbReference>
<dbReference type="EMBL" id="CP017754">
    <property type="protein sequence ID" value="AOZ06054.1"/>
    <property type="molecule type" value="Genomic_DNA"/>
</dbReference>
<dbReference type="SUPFAM" id="SSF51905">
    <property type="entry name" value="FAD/NAD(P)-binding domain"/>
    <property type="match status" value="1"/>
</dbReference>
<dbReference type="Gene3D" id="3.50.50.60">
    <property type="entry name" value="FAD/NAD(P)-binding domain"/>
    <property type="match status" value="1"/>
</dbReference>
<evidence type="ECO:0000256" key="3">
    <source>
        <dbReference type="ARBA" id="ARBA00022630"/>
    </source>
</evidence>
<comment type="cofactor">
    <cofactor evidence="1">
        <name>FAD</name>
        <dbReference type="ChEBI" id="CHEBI:57692"/>
    </cofactor>
</comment>
<comment type="similarity">
    <text evidence="2">Belongs to the DadA oxidoreductase family.</text>
</comment>
<dbReference type="PANTHER" id="PTHR13847">
    <property type="entry name" value="SARCOSINE DEHYDROGENASE-RELATED"/>
    <property type="match status" value="1"/>
</dbReference>
<organism evidence="6 7">
    <name type="scientific">Cupriavidus malaysiensis</name>
    <dbReference type="NCBI Taxonomy" id="367825"/>
    <lineage>
        <taxon>Bacteria</taxon>
        <taxon>Pseudomonadati</taxon>
        <taxon>Pseudomonadota</taxon>
        <taxon>Betaproteobacteria</taxon>
        <taxon>Burkholderiales</taxon>
        <taxon>Burkholderiaceae</taxon>
        <taxon>Cupriavidus</taxon>
    </lineage>
</organism>
<evidence type="ECO:0000256" key="1">
    <source>
        <dbReference type="ARBA" id="ARBA00001974"/>
    </source>
</evidence>
<dbReference type="NCBIfam" id="TIGR03364">
    <property type="entry name" value="HpnW_proposed"/>
    <property type="match status" value="1"/>
</dbReference>
<protein>
    <submittedName>
        <fullName evidence="6">FAD-dependent oxidoreductase</fullName>
    </submittedName>
</protein>
<dbReference type="InterPro" id="IPR017741">
    <property type="entry name" value="FAD-dependent_OxRdtase_HpnW"/>
</dbReference>
<dbReference type="Proteomes" id="UP000177515">
    <property type="component" value="Chromosome 1"/>
</dbReference>
<evidence type="ECO:0000256" key="2">
    <source>
        <dbReference type="ARBA" id="ARBA00009410"/>
    </source>
</evidence>
<dbReference type="Pfam" id="PF01266">
    <property type="entry name" value="DAO"/>
    <property type="match status" value="1"/>
</dbReference>
<evidence type="ECO:0000313" key="6">
    <source>
        <dbReference type="EMBL" id="AOZ06054.1"/>
    </source>
</evidence>
<feature type="domain" description="FAD dependent oxidoreductase" evidence="5">
    <location>
        <begin position="16"/>
        <end position="381"/>
    </location>
</feature>
<dbReference type="InterPro" id="IPR006076">
    <property type="entry name" value="FAD-dep_OxRdtase"/>
</dbReference>
<accession>A0ABM6F434</accession>
<evidence type="ECO:0000259" key="5">
    <source>
        <dbReference type="Pfam" id="PF01266"/>
    </source>
</evidence>
<dbReference type="PANTHER" id="PTHR13847:SF286">
    <property type="entry name" value="D-AMINO ACID DEHYDROGENASE"/>
    <property type="match status" value="1"/>
</dbReference>
<gene>
    <name evidence="6" type="ORF">BKK80_09565</name>
</gene>
<sequence length="410" mass="44201">MMVPSDTSPRLDGETDVAIVGAGILGLAHAAAALRRGLRVTVFERSDIAVGASIRNFGQMLVTGQPPGIMLDLARESRALYLGWAERAGLSVRANGCLLFARDAQEEAVLEEFMDTRAAAFGYRVRLLRGAALSGLYDGRFARHHAALQGTEDLQLYSREAVPALARWLAGQGVRFHFGTLVRHVEDGRLDTTAGPCRAQHVIVCSGHDYQTLCADQLRALQPQVCRLQMLRVAPLDGFALEHVVLTGLSCTHYGAFSDLTSARALATRIAQQRPELERHGIHLLVSPTPYGDWIVGDSHDYGQDARPFNAESVDTLMLDLAREALGSGLRVIERWQGVYGAKRRVPEGGAFSVTRVDARTTAALMHSGIGMSVGPALARRHVDALLDGSALPAWTPPARPGLHQAATAA</sequence>
<dbReference type="Gene3D" id="3.30.9.10">
    <property type="entry name" value="D-Amino Acid Oxidase, subunit A, domain 2"/>
    <property type="match status" value="1"/>
</dbReference>
<keyword evidence="4" id="KW-0560">Oxidoreductase</keyword>
<name>A0ABM6F434_9BURK</name>